<dbReference type="Proteomes" id="UP000729402">
    <property type="component" value="Unassembled WGS sequence"/>
</dbReference>
<protein>
    <submittedName>
        <fullName evidence="1">Uncharacterized protein</fullName>
    </submittedName>
</protein>
<comment type="caution">
    <text evidence="1">The sequence shown here is derived from an EMBL/GenBank/DDBJ whole genome shotgun (WGS) entry which is preliminary data.</text>
</comment>
<proteinExistence type="predicted"/>
<name>A0A8J5RIF6_ZIZPA</name>
<keyword evidence="2" id="KW-1185">Reference proteome</keyword>
<dbReference type="EMBL" id="JAAALK010000290">
    <property type="protein sequence ID" value="KAG8046409.1"/>
    <property type="molecule type" value="Genomic_DNA"/>
</dbReference>
<organism evidence="1 2">
    <name type="scientific">Zizania palustris</name>
    <name type="common">Northern wild rice</name>
    <dbReference type="NCBI Taxonomy" id="103762"/>
    <lineage>
        <taxon>Eukaryota</taxon>
        <taxon>Viridiplantae</taxon>
        <taxon>Streptophyta</taxon>
        <taxon>Embryophyta</taxon>
        <taxon>Tracheophyta</taxon>
        <taxon>Spermatophyta</taxon>
        <taxon>Magnoliopsida</taxon>
        <taxon>Liliopsida</taxon>
        <taxon>Poales</taxon>
        <taxon>Poaceae</taxon>
        <taxon>BOP clade</taxon>
        <taxon>Oryzoideae</taxon>
        <taxon>Oryzeae</taxon>
        <taxon>Zizaniinae</taxon>
        <taxon>Zizania</taxon>
    </lineage>
</organism>
<gene>
    <name evidence="1" type="ORF">GUJ93_ZPchr0008g14154</name>
</gene>
<sequence>MPMHHLHLHSAHSPLWHFLACLHTGVRWIPHHCAEGELTWWTGAVSSGQQWLAAALSFTSYRAAQVMLPARQAVTCSALSALLSFRDKAAGRLVGRVQCPLPESSAHDYFKLLLYAPGTVHFFVRHLLDVQQASSHRWLSNSPCSSGFKTLK</sequence>
<evidence type="ECO:0000313" key="1">
    <source>
        <dbReference type="EMBL" id="KAG8046409.1"/>
    </source>
</evidence>
<dbReference type="AlphaFoldDB" id="A0A8J5RIF6"/>
<reference evidence="1" key="1">
    <citation type="journal article" date="2021" name="bioRxiv">
        <title>Whole Genome Assembly and Annotation of Northern Wild Rice, Zizania palustris L., Supports a Whole Genome Duplication in the Zizania Genus.</title>
        <authorList>
            <person name="Haas M."/>
            <person name="Kono T."/>
            <person name="Macchietto M."/>
            <person name="Millas R."/>
            <person name="McGilp L."/>
            <person name="Shao M."/>
            <person name="Duquette J."/>
            <person name="Hirsch C.N."/>
            <person name="Kimball J."/>
        </authorList>
    </citation>
    <scope>NUCLEOTIDE SEQUENCE</scope>
    <source>
        <tissue evidence="1">Fresh leaf tissue</tissue>
    </source>
</reference>
<evidence type="ECO:0000313" key="2">
    <source>
        <dbReference type="Proteomes" id="UP000729402"/>
    </source>
</evidence>
<reference evidence="1" key="2">
    <citation type="submission" date="2021-02" db="EMBL/GenBank/DDBJ databases">
        <authorList>
            <person name="Kimball J.A."/>
            <person name="Haas M.W."/>
            <person name="Macchietto M."/>
            <person name="Kono T."/>
            <person name="Duquette J."/>
            <person name="Shao M."/>
        </authorList>
    </citation>
    <scope>NUCLEOTIDE SEQUENCE</scope>
    <source>
        <tissue evidence="1">Fresh leaf tissue</tissue>
    </source>
</reference>
<accession>A0A8J5RIF6</accession>